<dbReference type="Proteomes" id="UP000230423">
    <property type="component" value="Unassembled WGS sequence"/>
</dbReference>
<comment type="subcellular location">
    <subcellularLocation>
        <location evidence="1">Membrane</location>
    </subcellularLocation>
</comment>
<dbReference type="InterPro" id="IPR013057">
    <property type="entry name" value="AA_transpt_TM"/>
</dbReference>
<evidence type="ECO:0000313" key="7">
    <source>
        <dbReference type="EMBL" id="PIO63057.1"/>
    </source>
</evidence>
<proteinExistence type="predicted"/>
<evidence type="ECO:0000313" key="9">
    <source>
        <dbReference type="Proteomes" id="UP000230423"/>
    </source>
</evidence>
<evidence type="ECO:0000256" key="1">
    <source>
        <dbReference type="ARBA" id="ARBA00004370"/>
    </source>
</evidence>
<dbReference type="EMBL" id="KZ351342">
    <property type="protein sequence ID" value="PIO63057.1"/>
    <property type="molecule type" value="Genomic_DNA"/>
</dbReference>
<evidence type="ECO:0000259" key="6">
    <source>
        <dbReference type="Pfam" id="PF01490"/>
    </source>
</evidence>
<keyword evidence="3 5" id="KW-1133">Transmembrane helix</keyword>
<gene>
    <name evidence="8" type="ORF">TELCIR_09212</name>
    <name evidence="7" type="ORF">TELCIR_15364</name>
</gene>
<protein>
    <recommendedName>
        <fullName evidence="6">Amino acid transporter transmembrane domain-containing protein</fullName>
    </recommendedName>
</protein>
<reference evidence="7 9" key="1">
    <citation type="submission" date="2015-09" db="EMBL/GenBank/DDBJ databases">
        <title>Draft genome of the parasitic nematode Teladorsagia circumcincta isolate WARC Sus (inbred).</title>
        <authorList>
            <person name="Mitreva M."/>
        </authorList>
    </citation>
    <scope>NUCLEOTIDE SEQUENCE [LARGE SCALE GENOMIC DNA]</scope>
    <source>
        <strain evidence="7 9">S</strain>
    </source>
</reference>
<keyword evidence="2 5" id="KW-0812">Transmembrane</keyword>
<feature type="transmembrane region" description="Helical" evidence="5">
    <location>
        <begin position="56"/>
        <end position="77"/>
    </location>
</feature>
<sequence length="111" mass="12423">MITVLPLLMFLIRSQLFYAFMGKTWPGLVPVILLNCGIISIAVTVAILYPKVGSILRYVGSLSGLIYVFALPCLVYMRKLHVEGRLTPRKQFIHTTIIAIGVLNFIAQFII</sequence>
<keyword evidence="9" id="KW-1185">Reference proteome</keyword>
<dbReference type="Pfam" id="PF01490">
    <property type="entry name" value="Aa_trans"/>
    <property type="match status" value="1"/>
</dbReference>
<evidence type="ECO:0000256" key="2">
    <source>
        <dbReference type="ARBA" id="ARBA00022692"/>
    </source>
</evidence>
<evidence type="ECO:0000256" key="5">
    <source>
        <dbReference type="SAM" id="Phobius"/>
    </source>
</evidence>
<dbReference type="OrthoDB" id="294730at2759"/>
<organism evidence="7 9">
    <name type="scientific">Teladorsagia circumcincta</name>
    <name type="common">Brown stomach worm</name>
    <name type="synonym">Ostertagia circumcincta</name>
    <dbReference type="NCBI Taxonomy" id="45464"/>
    <lineage>
        <taxon>Eukaryota</taxon>
        <taxon>Metazoa</taxon>
        <taxon>Ecdysozoa</taxon>
        <taxon>Nematoda</taxon>
        <taxon>Chromadorea</taxon>
        <taxon>Rhabditida</taxon>
        <taxon>Rhabditina</taxon>
        <taxon>Rhabditomorpha</taxon>
        <taxon>Strongyloidea</taxon>
        <taxon>Trichostrongylidae</taxon>
        <taxon>Teladorsagia</taxon>
    </lineage>
</organism>
<feature type="domain" description="Amino acid transporter transmembrane" evidence="6">
    <location>
        <begin position="23"/>
        <end position="108"/>
    </location>
</feature>
<feature type="transmembrane region" description="Helical" evidence="5">
    <location>
        <begin position="92"/>
        <end position="110"/>
    </location>
</feature>
<evidence type="ECO:0000256" key="3">
    <source>
        <dbReference type="ARBA" id="ARBA00022989"/>
    </source>
</evidence>
<dbReference type="AlphaFoldDB" id="A0A2G9TYQ4"/>
<dbReference type="EMBL" id="KZ346828">
    <property type="protein sequence ID" value="PIO68982.1"/>
    <property type="molecule type" value="Genomic_DNA"/>
</dbReference>
<evidence type="ECO:0000313" key="8">
    <source>
        <dbReference type="EMBL" id="PIO68982.1"/>
    </source>
</evidence>
<dbReference type="GO" id="GO:0016020">
    <property type="term" value="C:membrane"/>
    <property type="evidence" value="ECO:0007669"/>
    <property type="project" value="UniProtKB-SubCell"/>
</dbReference>
<feature type="transmembrane region" description="Helical" evidence="5">
    <location>
        <begin position="29"/>
        <end position="49"/>
    </location>
</feature>
<keyword evidence="4 5" id="KW-0472">Membrane</keyword>
<accession>A0A2G9TYQ4</accession>
<name>A0A2G9TYQ4_TELCI</name>
<evidence type="ECO:0000256" key="4">
    <source>
        <dbReference type="ARBA" id="ARBA00023136"/>
    </source>
</evidence>